<gene>
    <name evidence="1" type="ORF">RIB56_02990</name>
</gene>
<proteinExistence type="predicted"/>
<comment type="caution">
    <text evidence="1">The sequence shown here is derived from an EMBL/GenBank/DDBJ whole genome shotgun (WGS) entry which is preliminary data.</text>
</comment>
<evidence type="ECO:0000313" key="1">
    <source>
        <dbReference type="EMBL" id="MDW8515085.1"/>
    </source>
</evidence>
<name>A0ABU4J267_9BACI</name>
<organism evidence="1 2">
    <name type="scientific">Priestia flexa</name>
    <dbReference type="NCBI Taxonomy" id="86664"/>
    <lineage>
        <taxon>Bacteria</taxon>
        <taxon>Bacillati</taxon>
        <taxon>Bacillota</taxon>
        <taxon>Bacilli</taxon>
        <taxon>Bacillales</taxon>
        <taxon>Bacillaceae</taxon>
        <taxon>Priestia</taxon>
    </lineage>
</organism>
<dbReference type="RefSeq" id="WP_318757181.1">
    <property type="nucleotide sequence ID" value="NZ_JAWUZT010000005.1"/>
</dbReference>
<accession>A0ABU4J267</accession>
<reference evidence="2" key="1">
    <citation type="submission" date="2023-07" db="EMBL/GenBank/DDBJ databases">
        <title>Draft genomic sequences of Priestia flexa CCM isolated from the soil of an abandoned mine contaminated by free cyanide in the high Andean zone of Tacna, Peru.</title>
        <authorList>
            <person name="Caceda Quiroz C.J."/>
            <person name="Maraza Chooque G.J."/>
            <person name="Fora Quispe G.L."/>
            <person name="Carpio Mamani M."/>
        </authorList>
    </citation>
    <scope>NUCLEOTIDE SEQUENCE [LARGE SCALE GENOMIC DNA]</scope>
    <source>
        <strain evidence="2">CCM</strain>
    </source>
</reference>
<sequence length="108" mass="12770">MNINWDVSHNLTLMKCIVSMLDGEEMNFTYDLDKRINEQALLKVMGNFIKDYEKLKSTYDLLEQQYKHLKEGIDNISYNLANEDTSQPAVVQEIHRMLINLYEEKTHV</sequence>
<keyword evidence="2" id="KW-1185">Reference proteome</keyword>
<evidence type="ECO:0000313" key="2">
    <source>
        <dbReference type="Proteomes" id="UP001284771"/>
    </source>
</evidence>
<dbReference type="Proteomes" id="UP001284771">
    <property type="component" value="Unassembled WGS sequence"/>
</dbReference>
<protein>
    <submittedName>
        <fullName evidence="1">Uncharacterized protein</fullName>
    </submittedName>
</protein>
<dbReference type="EMBL" id="JAWUZT010000005">
    <property type="protein sequence ID" value="MDW8515085.1"/>
    <property type="molecule type" value="Genomic_DNA"/>
</dbReference>